<protein>
    <recommendedName>
        <fullName evidence="1">THUMP domain-containing protein</fullName>
    </recommendedName>
</protein>
<dbReference type="Gene3D" id="3.30.2300.10">
    <property type="entry name" value="THUMP superfamily"/>
    <property type="match status" value="1"/>
</dbReference>
<dbReference type="PROSITE" id="PS51165">
    <property type="entry name" value="THUMP"/>
    <property type="match status" value="1"/>
</dbReference>
<dbReference type="EMBL" id="LAZR01034612">
    <property type="protein sequence ID" value="KKL44833.1"/>
    <property type="molecule type" value="Genomic_DNA"/>
</dbReference>
<dbReference type="AlphaFoldDB" id="A0A0F9C6B0"/>
<gene>
    <name evidence="2" type="ORF">LCGC14_2361730</name>
</gene>
<dbReference type="InterPro" id="IPR040183">
    <property type="entry name" value="THUMPD1-like"/>
</dbReference>
<dbReference type="CDD" id="cd11717">
    <property type="entry name" value="THUMP_THUMPD1_like"/>
    <property type="match status" value="1"/>
</dbReference>
<evidence type="ECO:0000313" key="2">
    <source>
        <dbReference type="EMBL" id="KKL44833.1"/>
    </source>
</evidence>
<proteinExistence type="predicted"/>
<name>A0A0F9C6B0_9ZZZZ</name>
<dbReference type="GO" id="GO:0003723">
    <property type="term" value="F:RNA binding"/>
    <property type="evidence" value="ECO:0007669"/>
    <property type="project" value="InterPro"/>
</dbReference>
<accession>A0A0F9C6B0</accession>
<reference evidence="2" key="1">
    <citation type="journal article" date="2015" name="Nature">
        <title>Complex archaea that bridge the gap between prokaryotes and eukaryotes.</title>
        <authorList>
            <person name="Spang A."/>
            <person name="Saw J.H."/>
            <person name="Jorgensen S.L."/>
            <person name="Zaremba-Niedzwiedzka K."/>
            <person name="Martijn J."/>
            <person name="Lind A.E."/>
            <person name="van Eijk R."/>
            <person name="Schleper C."/>
            <person name="Guy L."/>
            <person name="Ettema T.J."/>
        </authorList>
    </citation>
    <scope>NUCLEOTIDE SEQUENCE</scope>
</reference>
<dbReference type="PANTHER" id="PTHR13452">
    <property type="entry name" value="THUMP DOMAIN CONTAINING PROTEIN 1-RELATED"/>
    <property type="match status" value="1"/>
</dbReference>
<dbReference type="Pfam" id="PF02926">
    <property type="entry name" value="THUMP"/>
    <property type="match status" value="1"/>
</dbReference>
<dbReference type="SUPFAM" id="SSF143437">
    <property type="entry name" value="THUMP domain-like"/>
    <property type="match status" value="1"/>
</dbReference>
<sequence length="164" mass="19182">MNNFNLLVSTSRFNEKNATAELWFTLLMCGDAYPIISRTQFPGLITSLTNLKPKTMISKIKECLQKNPHFVPIDFTCETDTKTINYIIQQHYQDFIYKEDSFKIILKRRHHEKIERNNFIEFLAKDIDNRVNLENPDKVIRIEVLGNNSGVSFLKKNDIIKIGN</sequence>
<evidence type="ECO:0000259" key="1">
    <source>
        <dbReference type="PROSITE" id="PS51165"/>
    </source>
</evidence>
<dbReference type="GO" id="GO:0006400">
    <property type="term" value="P:tRNA modification"/>
    <property type="evidence" value="ECO:0007669"/>
    <property type="project" value="InterPro"/>
</dbReference>
<dbReference type="InterPro" id="IPR004114">
    <property type="entry name" value="THUMP_dom"/>
</dbReference>
<dbReference type="PANTHER" id="PTHR13452:SF10">
    <property type="entry name" value="THUMP DOMAIN-CONTAINING PROTEIN 1"/>
    <property type="match status" value="1"/>
</dbReference>
<comment type="caution">
    <text evidence="2">The sequence shown here is derived from an EMBL/GenBank/DDBJ whole genome shotgun (WGS) entry which is preliminary data.</text>
</comment>
<organism evidence="2">
    <name type="scientific">marine sediment metagenome</name>
    <dbReference type="NCBI Taxonomy" id="412755"/>
    <lineage>
        <taxon>unclassified sequences</taxon>
        <taxon>metagenomes</taxon>
        <taxon>ecological metagenomes</taxon>
    </lineage>
</organism>
<feature type="domain" description="THUMP" evidence="1">
    <location>
        <begin position="58"/>
        <end position="155"/>
    </location>
</feature>